<dbReference type="Gene3D" id="3.10.20.470">
    <property type="match status" value="1"/>
</dbReference>
<sequence>MRKIKKKSFDWYGTRQHFSIRKYHFGAASVLLGMSLALGAGGQAVKAEETAASSEALISTTATSSIQASSEVALATSVETAATETVASTPAPAATTTEVAATERTATINYIVQYLLEDGTLVDAVVKTTTVTTTDALAKTTVEVVAELPEGYELAEGQVETTSQEVTEGAENLVTIKVVKKAEVAATTTAAPAATTTTTETAAPVAITPVTVEEGKVVLEQNISEAQLLSNEASRLYATTQAGNEALKAAADATQLVATDATAVLNDSLATLEQVNAQIDAVRTNVEALAVEFRKFSTDGEISVALFEVAGTTAGLNNIGDDLGTLIKTDTTVSVPMTDPAGAAVSSRVQSPYAPTAVDDYYTMNYMTVSYYDAIMGYSRYKPTGGTSTGGAYFRTSIKSANVADPILVELVAKDGTLLESHYMTPNVSKDFTYFQATSGVNKPMTATIRTDVASDTVLGQIFIQFDDNTIATASDTRSLPSTLISQPWEYTTYYKTTADSTNEPLATYTIVGVPGNTVTPSGVRKFGGYEYVNTTTENIQVNQVAGAPYVERTRAHVNGTYHKSVATPMGTDGSIKLDLYFADPNYAGTPNFEDTSSEGFIKIIETQTMGYTQSNTTQILSPELFDKYPIYFIDASTEAPVGTEKGPVPVKGTRLTSADQMDLSKLTSTAQYYQITFKENAAAEELSFARIGLGAVGSTRQLRIEYNVKADGAETHDQADGEVRVATYKGTFIPITLQNQPNIITETTHWYRPVIQEAIIRYQVEGEAGYLEESATLTGNPGTDITYSTEDTINKYKKLGYELVSDNFTTAAGQDYDYDTAVKQEFLVVIKPLTKEVPKTAVPGEPVDPTDPNSPVWPATVENLERTQEVTRTVEYKYDDGTPVRVDAAGNVLPKDSTEGTPLVKTETVTFTRPAQVNLVTGEVTYGEWVADTTDTLSGNQIPAITDYTATRTTLEGADAPMSETVIPKKVAATDADINEVVYYTPNPKYGDVVVNYVNTDGKVIANPVVDTNDALVGTDYSTADQVPEKIVEDATGDVYYYKEIKPEDATKETGTVVEGTTEVTYVYEKAGDVVIKYVDVNGLELQAPVADTTDGKPGSDYNTAEGTEKPATITAGGKVYALVPAGDYPVGTVAADSNLASGATPTGTVEAGVTKEVTYVYQEVKSDVVVEYYDTEGNPISGTETGNATSVVDTEDASVGTAYNTDDKKPATITAADGTVYYYKEVKDTSAPTTGTVAETTTTVQYVYEKAGSVNVNYVDVNGTEIEADVLDVENGQPGSNYDTLADNRPDTIVAKDGKTYKLVPAGDYPVGTVAADSNLASGDAPTGAVEAGVTKEVTYVYQEVKGNVIVNYVDENGNPISGITDAGTETASTVEDTPESSTGTEYNTTDLRPNTITTADGKIYKLVPSAIPANETGKVVEGTTEVTYVYELVQGDVVVHYVDTEGNTIAKDVTDTKVSDTGTAYDTTDNKPAKITAEDGTVYYILPQDEVKAGSAPETGKVVEGTTEVTYVYQKAGNVVVNYTLADGTVIKDPVNDETNQEPGYDYNTTDNKPETITTADGKVYKLVPAATIGNETGDVEAGKTIEVTYIYEEVKSDVVVEYYNTAGEEIAATVVDEDDKSVGTVYNTDEDNRPETITAADGTVYYYKEVKDTSAPTTGKVAETTTTVQYVYEQAGNVVVNYIAEDGTVIKQPVNDETNAKPGTEYSTTDNKPTTITTEDGKTYELIPTATIGTEEGTVEAGKTTEVTYVYKEVKGSVVVNYVTTDGTVLQAPVTDTPETSTGTAYDTTDNKPTTITTADGKTYKLVPALTQGSETGEVVPGVTEVTYVYEEVKGDVVVNYVNTAGEVIAPQVVDTKTTSTGTAYDTTDNKPAKITAADGTVYYYKEVDATSATETGKVVEGTTEVTYVYEPAGSVTVNYVTTDGTVIKSPVKDEENAEPGKTYSTEDNKPTTITTEDGKTYKLVPNATTGEENGTITSGEDKQVTYVYEEVKGSVVVNYVNTAGEVIAPQVVDTKTTSTGTAYDTTDNKPTTITTEDGTTYELVPVLTKGSETGKVVEGETVVIYVYRKVVAPTPDVKTGSVVIRYVEAGNESNVLKDPVLDENAVVTGTKYDTTDEGDKPAEIVKDGVRYVLVPSKTTAVDPNGNPVTETGEVAEGTTVVTYKYQKVANWIPQLPVTPENPTPVNPVIPYPFDPTNPDKPIDPTTPYPDGEVPSIPHVPGYTPVDPKTNEPLKPVDPTDPSKGYVPPTPDESGIDTPIPYVQNGNVVVNYVTEDGTVIKAPVQDETNAPAGKSYDTTDNKPAEIVTEDGSRYVLIPSKTVGSETGTVEGGKTTEITYVYKKVANWIPQLPVTPENPTPVNPVIPYPFDPTNPDKPIDPTTPYPDGEVPSIPHVPGYTPVDPKTNEPLKPVDPTDPSKGYVPPTPDESGIDTPIPYVQNGNVVVNYVTEDGTVIKAPVQDETNAPAGKSYDTTDNKPAEIVTEDGSRYVLIPSKTVGSETGTVEGGKTTEITYVYKKVANWIPQLPVTPENPTPVNPVIPYPFDPTNPDKPIDPTTPYPDGEVPSIPHVPGYTPVDPKTNEPLKPVDPTDPSKGYVPPTPDESGIDTPIPYVQNGNVVVNYVTEDGTVIKAPVQDETNAPAGKSYDTTDNKPNTITTEDGTTYELVRVEGSETGTVVGGKTTEVTYVYRKVGTPAKKVVTNHVDEDGNPIAPQEEGTTPNKSIPGYEFTGKTVTDPDGNTTHIYRKKPTTPVTPVLPGEPVTSPVAPVVPGEPVTSPVAPVVPGEPVTSPVAPVVPGEPVAPATPVAPAVSAKPAAPATSAKSGAAQLPNTGESSTVAASAFGVGMLVAALALAGKRRRNED</sequence>
<dbReference type="Pfam" id="PF18877">
    <property type="entry name" value="SSSPR-51"/>
    <property type="match status" value="1"/>
</dbReference>
<keyword evidence="1" id="KW-0134">Cell wall</keyword>
<keyword evidence="5" id="KW-0572">Peptidoglycan-anchor</keyword>
<feature type="region of interest" description="Disordered" evidence="6">
    <location>
        <begin position="2201"/>
        <end position="2249"/>
    </location>
</feature>
<dbReference type="Pfam" id="PF06458">
    <property type="entry name" value="MucBP"/>
    <property type="match status" value="15"/>
</dbReference>
<keyword evidence="7" id="KW-0812">Transmembrane</keyword>
<dbReference type="Pfam" id="PF04650">
    <property type="entry name" value="YSIRK_signal"/>
    <property type="match status" value="1"/>
</dbReference>
<dbReference type="PROSITE" id="PS50847">
    <property type="entry name" value="GRAM_POS_ANCHORING"/>
    <property type="match status" value="1"/>
</dbReference>
<keyword evidence="7" id="KW-1133">Transmembrane helix</keyword>
<evidence type="ECO:0000256" key="2">
    <source>
        <dbReference type="ARBA" id="ARBA00022525"/>
    </source>
</evidence>
<evidence type="ECO:0000256" key="1">
    <source>
        <dbReference type="ARBA" id="ARBA00022512"/>
    </source>
</evidence>
<evidence type="ECO:0000256" key="6">
    <source>
        <dbReference type="SAM" id="MobiDB-lite"/>
    </source>
</evidence>
<organism evidence="9 10">
    <name type="scientific">Streptococcus iners subsp. hyiners</name>
    <dbReference type="NCBI Taxonomy" id="3028083"/>
    <lineage>
        <taxon>Bacteria</taxon>
        <taxon>Bacillati</taxon>
        <taxon>Bacillota</taxon>
        <taxon>Bacilli</taxon>
        <taxon>Lactobacillales</taxon>
        <taxon>Streptococcaceae</taxon>
        <taxon>Streptococcus</taxon>
        <taxon>Streptococcus iners</taxon>
    </lineage>
</organism>
<keyword evidence="3" id="KW-0732">Signal</keyword>
<feature type="region of interest" description="Disordered" evidence="6">
    <location>
        <begin position="2707"/>
        <end position="2765"/>
    </location>
</feature>
<dbReference type="RefSeq" id="WP_316716440.1">
    <property type="nucleotide sequence ID" value="NZ_CP118734.1"/>
</dbReference>
<accession>A0AA96VJ90</accession>
<evidence type="ECO:0000313" key="9">
    <source>
        <dbReference type="EMBL" id="WNY49351.1"/>
    </source>
</evidence>
<dbReference type="Proteomes" id="UP001301526">
    <property type="component" value="Chromosome"/>
</dbReference>
<feature type="region of interest" description="Disordered" evidence="6">
    <location>
        <begin position="2552"/>
        <end position="2599"/>
    </location>
</feature>
<feature type="transmembrane region" description="Helical" evidence="7">
    <location>
        <begin position="2842"/>
        <end position="2860"/>
    </location>
</feature>
<feature type="region of interest" description="Disordered" evidence="6">
    <location>
        <begin position="1537"/>
        <end position="1556"/>
    </location>
</feature>
<feature type="region of interest" description="Disordered" evidence="6">
    <location>
        <begin position="2376"/>
        <end position="2424"/>
    </location>
</feature>
<evidence type="ECO:0000313" key="10">
    <source>
        <dbReference type="Proteomes" id="UP001301526"/>
    </source>
</evidence>
<dbReference type="Pfam" id="PF17966">
    <property type="entry name" value="Muc_B2"/>
    <property type="match status" value="1"/>
</dbReference>
<dbReference type="NCBIfam" id="TIGR01168">
    <property type="entry name" value="YSIRK_signal"/>
    <property type="match status" value="1"/>
</dbReference>
<keyword evidence="10" id="KW-1185">Reference proteome</keyword>
<dbReference type="Gene3D" id="2.60.40.4300">
    <property type="match status" value="1"/>
</dbReference>
<keyword evidence="2" id="KW-0964">Secreted</keyword>
<feature type="region of interest" description="Disordered" evidence="6">
    <location>
        <begin position="2643"/>
        <end position="2662"/>
    </location>
</feature>
<reference evidence="9 10" key="1">
    <citation type="submission" date="2023-02" db="EMBL/GenBank/DDBJ databases">
        <title>Streptococcus sp. Genome Sequencing and Assembly.</title>
        <authorList>
            <person name="Shore S.M."/>
            <person name="Nicholson T.L."/>
        </authorList>
    </citation>
    <scope>NUCLEOTIDE SEQUENCE [LARGE SCALE GENOMIC DNA]</scope>
    <source>
        <strain evidence="9 10">29892</strain>
    </source>
</reference>
<dbReference type="InterPro" id="IPR027579">
    <property type="entry name" value="SSSPR51_Rpt"/>
</dbReference>
<dbReference type="InterPro" id="IPR019931">
    <property type="entry name" value="LPXTG_anchor"/>
</dbReference>
<dbReference type="InterPro" id="IPR041558">
    <property type="entry name" value="MucBP_2"/>
</dbReference>
<evidence type="ECO:0000256" key="4">
    <source>
        <dbReference type="ARBA" id="ARBA00022737"/>
    </source>
</evidence>
<name>A0AA96VJ90_9STRE</name>
<feature type="region of interest" description="Disordered" evidence="6">
    <location>
        <begin position="1936"/>
        <end position="1961"/>
    </location>
</feature>
<feature type="region of interest" description="Disordered" evidence="6">
    <location>
        <begin position="1367"/>
        <end position="1395"/>
    </location>
</feature>
<dbReference type="InterPro" id="IPR005877">
    <property type="entry name" value="YSIRK_signal_dom"/>
</dbReference>
<dbReference type="Pfam" id="PF00746">
    <property type="entry name" value="Gram_pos_anchor"/>
    <property type="match status" value="1"/>
</dbReference>
<proteinExistence type="predicted"/>
<evidence type="ECO:0000256" key="7">
    <source>
        <dbReference type="SAM" id="Phobius"/>
    </source>
</evidence>
<gene>
    <name evidence="9" type="ORF">PW220_01500</name>
</gene>
<protein>
    <submittedName>
        <fullName evidence="9">MucBP domain-containing protein</fullName>
    </submittedName>
</protein>
<feature type="compositionally biased region" description="Polar residues" evidence="6">
    <location>
        <begin position="1370"/>
        <end position="1395"/>
    </location>
</feature>
<dbReference type="EMBL" id="CP118734">
    <property type="protein sequence ID" value="WNY49351.1"/>
    <property type="molecule type" value="Genomic_DNA"/>
</dbReference>
<feature type="compositionally biased region" description="Polar residues" evidence="6">
    <location>
        <begin position="1540"/>
        <end position="1556"/>
    </location>
</feature>
<evidence type="ECO:0000256" key="3">
    <source>
        <dbReference type="ARBA" id="ARBA00022729"/>
    </source>
</evidence>
<feature type="domain" description="Gram-positive cocci surface proteins LPxTG" evidence="8">
    <location>
        <begin position="2833"/>
        <end position="2867"/>
    </location>
</feature>
<feature type="compositionally biased region" description="Polar residues" evidence="6">
    <location>
        <begin position="1709"/>
        <end position="1719"/>
    </location>
</feature>
<dbReference type="Gene3D" id="3.10.20.320">
    <property type="entry name" value="Putative peptidoglycan bound protein (lpxtg motif)"/>
    <property type="match status" value="15"/>
</dbReference>
<keyword evidence="4" id="KW-0677">Repeat</keyword>
<dbReference type="NCBIfam" id="TIGR04308">
    <property type="entry name" value="repeat_SSSPR51"/>
    <property type="match status" value="1"/>
</dbReference>
<dbReference type="NCBIfam" id="TIGR01167">
    <property type="entry name" value="LPXTG_anchor"/>
    <property type="match status" value="1"/>
</dbReference>
<keyword evidence="7" id="KW-0472">Membrane</keyword>
<evidence type="ECO:0000259" key="8">
    <source>
        <dbReference type="PROSITE" id="PS50847"/>
    </source>
</evidence>
<feature type="region of interest" description="Disordered" evidence="6">
    <location>
        <begin position="1698"/>
        <end position="1719"/>
    </location>
</feature>
<dbReference type="Pfam" id="PF17965">
    <property type="entry name" value="MucBP_2"/>
    <property type="match status" value="1"/>
</dbReference>
<dbReference type="InterPro" id="IPR041495">
    <property type="entry name" value="Mub_B2"/>
</dbReference>
<evidence type="ECO:0000256" key="5">
    <source>
        <dbReference type="ARBA" id="ARBA00023088"/>
    </source>
</evidence>
<feature type="compositionally biased region" description="Low complexity" evidence="6">
    <location>
        <begin position="2754"/>
        <end position="2765"/>
    </location>
</feature>
<feature type="region of interest" description="Disordered" evidence="6">
    <location>
        <begin position="1091"/>
        <end position="1110"/>
    </location>
</feature>
<feature type="compositionally biased region" description="Polar residues" evidence="6">
    <location>
        <begin position="2650"/>
        <end position="2662"/>
    </location>
</feature>
<dbReference type="InterPro" id="IPR009459">
    <property type="entry name" value="MucBP_dom"/>
</dbReference>